<dbReference type="EMBL" id="JADNYJ010000193">
    <property type="protein sequence ID" value="KAF8875669.1"/>
    <property type="molecule type" value="Genomic_DNA"/>
</dbReference>
<keyword evidence="2" id="KW-0732">Signal</keyword>
<protein>
    <recommendedName>
        <fullName evidence="5">Secreted protein</fullName>
    </recommendedName>
</protein>
<keyword evidence="1" id="KW-0472">Membrane</keyword>
<keyword evidence="1" id="KW-0812">Transmembrane</keyword>
<feature type="signal peptide" evidence="2">
    <location>
        <begin position="1"/>
        <end position="20"/>
    </location>
</feature>
<accession>A0A9P5NAJ7</accession>
<evidence type="ECO:0000313" key="3">
    <source>
        <dbReference type="EMBL" id="KAF8875669.1"/>
    </source>
</evidence>
<proteinExistence type="predicted"/>
<dbReference type="AlphaFoldDB" id="A0A9P5NAJ7"/>
<dbReference type="Proteomes" id="UP000724874">
    <property type="component" value="Unassembled WGS sequence"/>
</dbReference>
<feature type="chain" id="PRO_5040492443" description="Secreted protein" evidence="2">
    <location>
        <begin position="21"/>
        <end position="73"/>
    </location>
</feature>
<name>A0A9P5NAJ7_GYMJU</name>
<feature type="transmembrane region" description="Helical" evidence="1">
    <location>
        <begin position="49"/>
        <end position="68"/>
    </location>
</feature>
<reference evidence="3" key="1">
    <citation type="submission" date="2020-11" db="EMBL/GenBank/DDBJ databases">
        <authorList>
            <consortium name="DOE Joint Genome Institute"/>
            <person name="Ahrendt S."/>
            <person name="Riley R."/>
            <person name="Andreopoulos W."/>
            <person name="LaButti K."/>
            <person name="Pangilinan J."/>
            <person name="Ruiz-duenas F.J."/>
            <person name="Barrasa J.M."/>
            <person name="Sanchez-Garcia M."/>
            <person name="Camarero S."/>
            <person name="Miyauchi S."/>
            <person name="Serrano A."/>
            <person name="Linde D."/>
            <person name="Babiker R."/>
            <person name="Drula E."/>
            <person name="Ayuso-Fernandez I."/>
            <person name="Pacheco R."/>
            <person name="Padilla G."/>
            <person name="Ferreira P."/>
            <person name="Barriuso J."/>
            <person name="Kellner H."/>
            <person name="Castanera R."/>
            <person name="Alfaro M."/>
            <person name="Ramirez L."/>
            <person name="Pisabarro A.G."/>
            <person name="Kuo A."/>
            <person name="Tritt A."/>
            <person name="Lipzen A."/>
            <person name="He G."/>
            <person name="Yan M."/>
            <person name="Ng V."/>
            <person name="Cullen D."/>
            <person name="Martin F."/>
            <person name="Rosso M.-N."/>
            <person name="Henrissat B."/>
            <person name="Hibbett D."/>
            <person name="Martinez A.T."/>
            <person name="Grigoriev I.V."/>
        </authorList>
    </citation>
    <scope>NUCLEOTIDE SEQUENCE</scope>
    <source>
        <strain evidence="3">AH 44721</strain>
    </source>
</reference>
<sequence>MWDTIMSIFILSLICSSSAALISASQVARFAAPASLVKALKYCSMSRTIFLAWWYKQMVLATVLSHGISHTSM</sequence>
<organism evidence="3 4">
    <name type="scientific">Gymnopilus junonius</name>
    <name type="common">Spectacular rustgill mushroom</name>
    <name type="synonym">Gymnopilus spectabilis subsp. junonius</name>
    <dbReference type="NCBI Taxonomy" id="109634"/>
    <lineage>
        <taxon>Eukaryota</taxon>
        <taxon>Fungi</taxon>
        <taxon>Dikarya</taxon>
        <taxon>Basidiomycota</taxon>
        <taxon>Agaricomycotina</taxon>
        <taxon>Agaricomycetes</taxon>
        <taxon>Agaricomycetidae</taxon>
        <taxon>Agaricales</taxon>
        <taxon>Agaricineae</taxon>
        <taxon>Hymenogastraceae</taxon>
        <taxon>Gymnopilus</taxon>
    </lineage>
</organism>
<keyword evidence="1" id="KW-1133">Transmembrane helix</keyword>
<comment type="caution">
    <text evidence="3">The sequence shown here is derived from an EMBL/GenBank/DDBJ whole genome shotgun (WGS) entry which is preliminary data.</text>
</comment>
<keyword evidence="4" id="KW-1185">Reference proteome</keyword>
<evidence type="ECO:0000313" key="4">
    <source>
        <dbReference type="Proteomes" id="UP000724874"/>
    </source>
</evidence>
<evidence type="ECO:0008006" key="5">
    <source>
        <dbReference type="Google" id="ProtNLM"/>
    </source>
</evidence>
<evidence type="ECO:0000256" key="2">
    <source>
        <dbReference type="SAM" id="SignalP"/>
    </source>
</evidence>
<evidence type="ECO:0000256" key="1">
    <source>
        <dbReference type="SAM" id="Phobius"/>
    </source>
</evidence>
<gene>
    <name evidence="3" type="ORF">CPB84DRAFT_441931</name>
</gene>